<protein>
    <recommendedName>
        <fullName evidence="2">Terminase-like family</fullName>
    </recommendedName>
</protein>
<dbReference type="Gene3D" id="3.30.420.280">
    <property type="match status" value="1"/>
</dbReference>
<name>A0A6J5P3Q1_9CAUD</name>
<organism evidence="1">
    <name type="scientific">uncultured Caudovirales phage</name>
    <dbReference type="NCBI Taxonomy" id="2100421"/>
    <lineage>
        <taxon>Viruses</taxon>
        <taxon>Duplodnaviria</taxon>
        <taxon>Heunggongvirae</taxon>
        <taxon>Uroviricota</taxon>
        <taxon>Caudoviricetes</taxon>
        <taxon>Peduoviridae</taxon>
        <taxon>Maltschvirus</taxon>
        <taxon>Maltschvirus maltsch</taxon>
    </lineage>
</organism>
<dbReference type="EMBL" id="LR796785">
    <property type="protein sequence ID" value="CAB4165917.1"/>
    <property type="molecule type" value="Genomic_DNA"/>
</dbReference>
<proteinExistence type="predicted"/>
<dbReference type="InterPro" id="IPR027417">
    <property type="entry name" value="P-loop_NTPase"/>
</dbReference>
<sequence length="444" mass="50273">MNLNEYRPREVFMPLHAREARWACVIAHRRCGKTVAMCADLVIGALECDKPKPQFAYLAPFRDQAKKVAWGYLKELTKELWAKPPNESELKLIIYNGKGDQSTIYVAGADNPDALRGMYFDGVVLDEVGQIRPSAWYSVLRPALSDRMGWAIFAGTPAGKNFFWQLREEARLNPATHLLLELPASKTGILHPDELRDARAQMTPETYAVEYEISFDAALPGAYFAKQIAVAYEDKRVGEHAAEAGRPVDLVADLGYTDSCSWWAWQTGPDGYRVIDFYEADSQPIAHYIEWVKSRPYQVGTVFLPHDAKAKSLQTGKSIVEQFLAAGITPRLVPEMSLQDGIEAARVVIDKCWFDERATYEGLEHLRAYQREWDERTQTFRNRPKHDQHSHASDAFRYLALAARPVGRQSGRTDAETAPKEAGNYAFRLDDIWDCRPRQSGRVG</sequence>
<dbReference type="Pfam" id="PF03237">
    <property type="entry name" value="Terminase_6N"/>
    <property type="match status" value="1"/>
</dbReference>
<evidence type="ECO:0008006" key="2">
    <source>
        <dbReference type="Google" id="ProtNLM"/>
    </source>
</evidence>
<dbReference type="Gene3D" id="3.40.50.300">
    <property type="entry name" value="P-loop containing nucleotide triphosphate hydrolases"/>
    <property type="match status" value="1"/>
</dbReference>
<evidence type="ECO:0000313" key="1">
    <source>
        <dbReference type="EMBL" id="CAB4165917.1"/>
    </source>
</evidence>
<accession>A0A6J5P3Q1</accession>
<gene>
    <name evidence="1" type="ORF">UFOVP840_2</name>
</gene>
<reference evidence="1" key="1">
    <citation type="submission" date="2020-04" db="EMBL/GenBank/DDBJ databases">
        <authorList>
            <person name="Chiriac C."/>
            <person name="Salcher M."/>
            <person name="Ghai R."/>
            <person name="Kavagutti S V."/>
        </authorList>
    </citation>
    <scope>NUCLEOTIDE SEQUENCE</scope>
</reference>